<protein>
    <submittedName>
        <fullName evidence="7">N,N'-diacetylchitobiose phosphorylase</fullName>
        <ecNumber evidence="7">2.4.1.280</ecNumber>
    </submittedName>
</protein>
<dbReference type="Pfam" id="PF21270">
    <property type="entry name" value="SOGP_4th"/>
    <property type="match status" value="1"/>
</dbReference>
<evidence type="ECO:0000256" key="1">
    <source>
        <dbReference type="ARBA" id="ARBA00022676"/>
    </source>
</evidence>
<dbReference type="InterPro" id="IPR012341">
    <property type="entry name" value="6hp_glycosidase-like_sf"/>
</dbReference>
<dbReference type="RefSeq" id="WP_414930280.1">
    <property type="nucleotide sequence ID" value="NZ_CP018622.1"/>
</dbReference>
<dbReference type="Pfam" id="PF21250">
    <property type="entry name" value="SOGP_2nd"/>
    <property type="match status" value="1"/>
</dbReference>
<dbReference type="STRING" id="302167.GCA_900166595_03885"/>
<dbReference type="KEGG" id="vpn:A21D_00997"/>
<sequence>MTTGDKFQIKAQDITFTFLQSGDIYEIAHKNTMINQLLSNPIDGALNNIYLRIYRQGRIVTAPLLGVQSNSEIFVAEDHVKWQGSFEEVNYEVTFYLTGAGVWFWDVLLDGKDVEVDLIYGQDLGLADKGAVRSNEAYMSQYMDHAIFQDNEQGYVVCSRQNQPQASGFPYMQQGALGKIIGYSTDGFQFFGLSYKTTNQAEVLTKPSLANENYQYEFAYTALQSEKLALNGKQRFVFYGLFKENHSTAVRELEFKEEIQKAWKELSRSKRDHAPVERVRLMPSIGAPLTALEMTIAELNTYFPNRQLEEYNESTLLSFFTDTYEHVVLKQKEELIERPHGHIIMSGHNDRVRDDTMATTSYMYGIFNSQLVIGNSSMNKMLTNARNPLNIMKTSGQRIYIQIDETYHLLTMPSLFEIGFNYARWYYKFLDDVIVITNLIKVDDAVLQLHVRSENGKAYRFIVTNQLTMNNNEYEVPFHIKHNGNTVVCTADSKSDSATVYPDLNYFMHVTGTELTVGDERQLATNISPLSASLLVLSMSPTAEWKLNVKGSLYKQEQLVQLLDIPGEIERYRAYYRHVNKGFKLTSSGSSTRDLEKINALAWWYTHNMLVHFSSPHGLEQFGGAAWGTRDVCQGPTEYFMATQNYQVVRDIIKIVFSHQYEDQGNWPQWFMFDKYQHIQQEDSHGDIIVWPLKVVADYLEATGDYGILEEVVPYTDRTTFKLTARKATIMEHVQKEINYMKNHFAQDTYLSLYDDGDWDDTLQPANENLKKYMSSSWTVALTYQVLQKLAQVLVSYDEQEALQMQELAAGVKADFNQYILSASVVPGFVYMENPDQIEYMLHPSDEKTGIQYRLLPMQRSIISELFTKEQAEKHYRLIKDKLYFPDGVRLMNRPANYKGGVSTHFKRAEQAANFGREIGLHYVHAHIRFVEAMAKLGYENEVWKGLSVINPILIQNEVPHAEIRQSNAYFSSSDGKFATRYEAQENFDQLRTGNVPVKAGWRIYSSGPGIYINQLISNALGIRYQQGDLVIDPVIPDELDQLEFAFQYDSKPITYHYHLKEGKKQVVVNGKNVHFTQLTDNPYREGGMVIKTAELEKHLQAGENNIEVYL</sequence>
<dbReference type="InterPro" id="IPR048773">
    <property type="entry name" value="SOGP_C"/>
</dbReference>
<dbReference type="SUPFAM" id="SSF48208">
    <property type="entry name" value="Six-hairpin glycosidases"/>
    <property type="match status" value="1"/>
</dbReference>
<dbReference type="GO" id="GO:0016757">
    <property type="term" value="F:glycosyltransferase activity"/>
    <property type="evidence" value="ECO:0007669"/>
    <property type="project" value="UniProtKB-KW"/>
</dbReference>
<evidence type="ECO:0000259" key="6">
    <source>
        <dbReference type="Pfam" id="PF21958"/>
    </source>
</evidence>
<dbReference type="InterPro" id="IPR008928">
    <property type="entry name" value="6-hairpin_glycosidase_sf"/>
</dbReference>
<dbReference type="InterPro" id="IPR053831">
    <property type="entry name" value="SOGP_N"/>
</dbReference>
<feature type="domain" description="Glycosyl hydrolase 94 catalytic" evidence="3">
    <location>
        <begin position="682"/>
        <end position="970"/>
    </location>
</feature>
<gene>
    <name evidence="7" type="primary">chbP</name>
    <name evidence="7" type="ORF">A21D_00997</name>
</gene>
<keyword evidence="2 7" id="KW-0808">Transferase</keyword>
<reference evidence="8" key="1">
    <citation type="submission" date="2016-11" db="EMBL/GenBank/DDBJ databases">
        <title>Complete genome sequence of Virgibacillus pantothenticus 21D, a halophilic bacterium isolated from the deep hypersaline anoxic basin Discovery in the Mediterranean Sea.</title>
        <authorList>
            <person name="Zeaiter Z."/>
            <person name="Booth J.M."/>
            <person name="Prosdocimi E.M."/>
            <person name="Mapelli F."/>
            <person name="Fusi M."/>
            <person name="Daffonchio D."/>
            <person name="Borin S."/>
            <person name="Crotti E."/>
        </authorList>
    </citation>
    <scope>NUCLEOTIDE SEQUENCE [LARGE SCALE GENOMIC DNA]</scope>
    <source>
        <strain evidence="8">21D</strain>
    </source>
</reference>
<dbReference type="Gene3D" id="1.50.10.10">
    <property type="match status" value="1"/>
</dbReference>
<dbReference type="AlphaFoldDB" id="A0A2K9IWH4"/>
<evidence type="ECO:0000259" key="4">
    <source>
        <dbReference type="Pfam" id="PF21250"/>
    </source>
</evidence>
<evidence type="ECO:0000259" key="3">
    <source>
        <dbReference type="Pfam" id="PF17167"/>
    </source>
</evidence>
<dbReference type="EC" id="2.4.1.280" evidence="7"/>
<evidence type="ECO:0000313" key="8">
    <source>
        <dbReference type="Proteomes" id="UP000234237"/>
    </source>
</evidence>
<feature type="domain" description="Glycoside phosphorylase C-terminal" evidence="5">
    <location>
        <begin position="1022"/>
        <end position="1110"/>
    </location>
</feature>
<feature type="domain" description="Glycoside phosphorylase super sandwich" evidence="4">
    <location>
        <begin position="303"/>
        <end position="551"/>
    </location>
</feature>
<evidence type="ECO:0000313" key="7">
    <source>
        <dbReference type="EMBL" id="AUJ24109.1"/>
    </source>
</evidence>
<name>A0A2K9IWH4_9BACI</name>
<feature type="domain" description="SOGP N-terminal" evidence="6">
    <location>
        <begin position="17"/>
        <end position="240"/>
    </location>
</feature>
<dbReference type="Pfam" id="PF21958">
    <property type="entry name" value="SOGP_N"/>
    <property type="match status" value="1"/>
</dbReference>
<dbReference type="Pfam" id="PF17167">
    <property type="entry name" value="Glyco_hydro_94"/>
    <property type="match status" value="1"/>
</dbReference>
<evidence type="ECO:0000256" key="2">
    <source>
        <dbReference type="ARBA" id="ARBA00022679"/>
    </source>
</evidence>
<dbReference type="PANTHER" id="PTHR37469">
    <property type="entry name" value="CELLOBIONIC ACID PHOSPHORYLASE-RELATED"/>
    <property type="match status" value="1"/>
</dbReference>
<proteinExistence type="predicted"/>
<evidence type="ECO:0000259" key="5">
    <source>
        <dbReference type="Pfam" id="PF21270"/>
    </source>
</evidence>
<organism evidence="7 8">
    <name type="scientific">Virgibacillus dokdonensis</name>
    <dbReference type="NCBI Taxonomy" id="302167"/>
    <lineage>
        <taxon>Bacteria</taxon>
        <taxon>Bacillati</taxon>
        <taxon>Bacillota</taxon>
        <taxon>Bacilli</taxon>
        <taxon>Bacillales</taxon>
        <taxon>Bacillaceae</taxon>
        <taxon>Virgibacillus</taxon>
    </lineage>
</organism>
<dbReference type="Proteomes" id="UP000234237">
    <property type="component" value="Chromosome"/>
</dbReference>
<dbReference type="InterPro" id="IPR052047">
    <property type="entry name" value="GH94_Enzymes"/>
</dbReference>
<dbReference type="InterPro" id="IPR033432">
    <property type="entry name" value="GH94_catalytic"/>
</dbReference>
<dbReference type="PANTHER" id="PTHR37469:SF2">
    <property type="entry name" value="CELLOBIONIC ACID PHOSPHORYLASE"/>
    <property type="match status" value="1"/>
</dbReference>
<dbReference type="EMBL" id="CP018622">
    <property type="protein sequence ID" value="AUJ24109.1"/>
    <property type="molecule type" value="Genomic_DNA"/>
</dbReference>
<dbReference type="InterPro" id="IPR048771">
    <property type="entry name" value="SOGP_2nd"/>
</dbReference>
<dbReference type="GO" id="GO:0005975">
    <property type="term" value="P:carbohydrate metabolic process"/>
    <property type="evidence" value="ECO:0007669"/>
    <property type="project" value="InterPro"/>
</dbReference>
<accession>A0A2K9IWH4</accession>
<keyword evidence="1 7" id="KW-0328">Glycosyltransferase</keyword>